<reference evidence="1 2" key="1">
    <citation type="submission" date="2019-07" db="EMBL/GenBank/DDBJ databases">
        <title>Annotation for the trematode Paragonimus westermani.</title>
        <authorList>
            <person name="Choi Y.-J."/>
        </authorList>
    </citation>
    <scope>NUCLEOTIDE SEQUENCE [LARGE SCALE GENOMIC DNA]</scope>
    <source>
        <strain evidence="1">180907_Pwestermani</strain>
    </source>
</reference>
<dbReference type="PANTHER" id="PTHR44177:SF1">
    <property type="entry name" value="TETRATRICOPEPTIDE REPEAT PROTEIN 8"/>
    <property type="match status" value="1"/>
</dbReference>
<dbReference type="PANTHER" id="PTHR44177">
    <property type="entry name" value="TETRATRICOPEPTIDE REPEAT PROTEIN 8"/>
    <property type="match status" value="1"/>
</dbReference>
<accession>A0A8T0D9Z7</accession>
<dbReference type="InterPro" id="IPR028796">
    <property type="entry name" value="BBS8"/>
</dbReference>
<dbReference type="AlphaFoldDB" id="A0A8T0D9Z7"/>
<proteinExistence type="predicted"/>
<dbReference type="Proteomes" id="UP000699462">
    <property type="component" value="Unassembled WGS sequence"/>
</dbReference>
<dbReference type="GO" id="GO:0034464">
    <property type="term" value="C:BBSome"/>
    <property type="evidence" value="ECO:0007669"/>
    <property type="project" value="InterPro"/>
</dbReference>
<dbReference type="GO" id="GO:1905515">
    <property type="term" value="P:non-motile cilium assembly"/>
    <property type="evidence" value="ECO:0007669"/>
    <property type="project" value="InterPro"/>
</dbReference>
<dbReference type="GO" id="GO:0097730">
    <property type="term" value="C:non-motile cilium"/>
    <property type="evidence" value="ECO:0007669"/>
    <property type="project" value="TreeGrafter"/>
</dbReference>
<name>A0A8T0D9Z7_9TREM</name>
<evidence type="ECO:0000313" key="2">
    <source>
        <dbReference type="Proteomes" id="UP000699462"/>
    </source>
</evidence>
<gene>
    <name evidence="1" type="ORF">P879_10659</name>
</gene>
<comment type="caution">
    <text evidence="1">The sequence shown here is derived from an EMBL/GenBank/DDBJ whole genome shotgun (WGS) entry which is preliminary data.</text>
</comment>
<sequence>MFTLDFALGSFFNRNFECADVTCDAVLARSGFNESVWLLKLIVLTEKLYPDIFEEYIPSMTELLMDDNEDAKPMICEDSVNAPRGRVYNTGGLSQAVRPTKTSSRPFTGIVRNYSAVKLNDNFEQAIRTARTNHTARPVSSITGRMPNFGTVG</sequence>
<dbReference type="OrthoDB" id="421121at2759"/>
<keyword evidence="2" id="KW-1185">Reference proteome</keyword>
<protein>
    <submittedName>
        <fullName evidence="1">Uncharacterized protein</fullName>
    </submittedName>
</protein>
<evidence type="ECO:0000313" key="1">
    <source>
        <dbReference type="EMBL" id="KAF8563497.1"/>
    </source>
</evidence>
<organism evidence="1 2">
    <name type="scientific">Paragonimus westermani</name>
    <dbReference type="NCBI Taxonomy" id="34504"/>
    <lineage>
        <taxon>Eukaryota</taxon>
        <taxon>Metazoa</taxon>
        <taxon>Spiralia</taxon>
        <taxon>Lophotrochozoa</taxon>
        <taxon>Platyhelminthes</taxon>
        <taxon>Trematoda</taxon>
        <taxon>Digenea</taxon>
        <taxon>Plagiorchiida</taxon>
        <taxon>Troglotremata</taxon>
        <taxon>Troglotrematidae</taxon>
        <taxon>Paragonimus</taxon>
    </lineage>
</organism>
<dbReference type="EMBL" id="JTDF01011708">
    <property type="protein sequence ID" value="KAF8563497.1"/>
    <property type="molecule type" value="Genomic_DNA"/>
</dbReference>
<dbReference type="GO" id="GO:0036064">
    <property type="term" value="C:ciliary basal body"/>
    <property type="evidence" value="ECO:0007669"/>
    <property type="project" value="TreeGrafter"/>
</dbReference>